<dbReference type="Pfam" id="PF02277">
    <property type="entry name" value="DBI_PRT"/>
    <property type="match status" value="1"/>
</dbReference>
<evidence type="ECO:0000256" key="11">
    <source>
        <dbReference type="HAMAP-Rule" id="MF_00230"/>
    </source>
</evidence>
<dbReference type="InterPro" id="IPR017846">
    <property type="entry name" value="Nict_dMeBzImd_PRibTrfase_bact"/>
</dbReference>
<comment type="pathway">
    <text evidence="2 11">Nucleoside biosynthesis; alpha-ribazole biosynthesis; alpha-ribazole from 5,6-dimethylbenzimidazole: step 1/2.</text>
</comment>
<dbReference type="SUPFAM" id="SSF52733">
    <property type="entry name" value="Nicotinate mononucleotide:5,6-dimethylbenzimidazole phosphoribosyltransferase (CobT)"/>
    <property type="match status" value="1"/>
</dbReference>
<evidence type="ECO:0000256" key="8">
    <source>
        <dbReference type="ARBA" id="ARBA00022679"/>
    </source>
</evidence>
<keyword evidence="7 11" id="KW-0328">Glycosyltransferase</keyword>
<feature type="active site" description="Proton acceptor" evidence="11">
    <location>
        <position position="306"/>
    </location>
</feature>
<dbReference type="InterPro" id="IPR023195">
    <property type="entry name" value="Nict_dMeBzImd_PRibTrfase_N"/>
</dbReference>
<evidence type="ECO:0000313" key="13">
    <source>
        <dbReference type="Proteomes" id="UP000184241"/>
    </source>
</evidence>
<evidence type="ECO:0000256" key="7">
    <source>
        <dbReference type="ARBA" id="ARBA00022676"/>
    </source>
</evidence>
<organism evidence="12 13">
    <name type="scientific">Clostridium intestinale DSM 6191</name>
    <dbReference type="NCBI Taxonomy" id="1121320"/>
    <lineage>
        <taxon>Bacteria</taxon>
        <taxon>Bacillati</taxon>
        <taxon>Bacillota</taxon>
        <taxon>Clostridia</taxon>
        <taxon>Eubacteriales</taxon>
        <taxon>Clostridiaceae</taxon>
        <taxon>Clostridium</taxon>
    </lineage>
</organism>
<protein>
    <recommendedName>
        <fullName evidence="5 11">Nicotinate-nucleotide--dimethylbenzimidazole phosphoribosyltransferase</fullName>
        <shortName evidence="11">NN:DBI PRT</shortName>
        <ecNumber evidence="4 11">2.4.2.21</ecNumber>
    </recommendedName>
    <alternativeName>
        <fullName evidence="9 11">N(1)-alpha-phosphoribosyltransferase</fullName>
    </alternativeName>
</protein>
<dbReference type="Gene3D" id="3.40.50.10210">
    <property type="match status" value="1"/>
</dbReference>
<dbReference type="NCBIfam" id="NF000996">
    <property type="entry name" value="PRK00105.1"/>
    <property type="match status" value="1"/>
</dbReference>
<dbReference type="NCBIfam" id="TIGR03160">
    <property type="entry name" value="cobT_DBIPRT"/>
    <property type="match status" value="1"/>
</dbReference>
<reference evidence="12 13" key="1">
    <citation type="submission" date="2016-11" db="EMBL/GenBank/DDBJ databases">
        <authorList>
            <person name="Jaros S."/>
            <person name="Januszkiewicz K."/>
            <person name="Wedrychowicz H."/>
        </authorList>
    </citation>
    <scope>NUCLEOTIDE SEQUENCE [LARGE SCALE GENOMIC DNA]</scope>
    <source>
        <strain evidence="12 13">DSM 6191</strain>
    </source>
</reference>
<evidence type="ECO:0000256" key="10">
    <source>
        <dbReference type="ARBA" id="ARBA00047340"/>
    </source>
</evidence>
<dbReference type="RefSeq" id="WP_073020633.1">
    <property type="nucleotide sequence ID" value="NZ_FQXU01000009.1"/>
</dbReference>
<evidence type="ECO:0000256" key="9">
    <source>
        <dbReference type="ARBA" id="ARBA00030686"/>
    </source>
</evidence>
<accession>A0A1M5ZIQ3</accession>
<dbReference type="FunFam" id="3.40.50.10210:FF:000001">
    <property type="entry name" value="Nicotinate-nucleotide--dimethylbenzimidazole phosphoribosyltransferase"/>
    <property type="match status" value="1"/>
</dbReference>
<dbReference type="InterPro" id="IPR036087">
    <property type="entry name" value="Nict_dMeBzImd_PRibTrfase_sf"/>
</dbReference>
<sequence length="348" mass="37771">MGLNLEAMKEAKLRLDRLIKPVGSLGTLEEIAIKFAGITGRVNNKIDKKGIVIFSSDNGVCEEGVASAPQTVTAMQTINFLRGITGIGVLARVNNCDLKVIDIGIKEDINYPGLIIKKIRKGTSNMTKGEAMTREEAERAINVGIDMVRKCKEEGYDIIGTGEMGIGNTTSSSSVLIALTGCSIDEAVGRGAGLHDDEFSHKKKVINRILEVNNPKGEDPLDILHKVGGFDIAGMVGLYLGAKKYKMPIVIDGFISAVAALLAYRIDSGVRDYMFPSHISSELGYNLTMKELGLNPILNLSMRLGEGSGCPFAMHIIESSLAIINEMGTFEEGNVDIKNYEHYWREEA</sequence>
<dbReference type="PANTHER" id="PTHR43463:SF1">
    <property type="entry name" value="NICOTINATE-NUCLEOTIDE--DIMETHYLBENZIMIDAZOLE PHOSPHORIBOSYLTRANSFERASE"/>
    <property type="match status" value="1"/>
</dbReference>
<proteinExistence type="inferred from homology"/>
<comment type="similarity">
    <text evidence="3 11">Belongs to the CobT family.</text>
</comment>
<dbReference type="Gene3D" id="1.10.1610.10">
    <property type="match status" value="1"/>
</dbReference>
<name>A0A1M5ZIQ3_9CLOT</name>
<evidence type="ECO:0000256" key="5">
    <source>
        <dbReference type="ARBA" id="ARBA00015486"/>
    </source>
</evidence>
<dbReference type="EC" id="2.4.2.21" evidence="4 11"/>
<evidence type="ECO:0000256" key="3">
    <source>
        <dbReference type="ARBA" id="ARBA00007110"/>
    </source>
</evidence>
<evidence type="ECO:0000256" key="4">
    <source>
        <dbReference type="ARBA" id="ARBA00011991"/>
    </source>
</evidence>
<dbReference type="InterPro" id="IPR003200">
    <property type="entry name" value="Nict_dMeBzImd_PRibTrfase"/>
</dbReference>
<keyword evidence="6 11" id="KW-0169">Cobalamin biosynthesis</keyword>
<dbReference type="GO" id="GO:0008939">
    <property type="term" value="F:nicotinate-nucleotide-dimethylbenzimidazole phosphoribosyltransferase activity"/>
    <property type="evidence" value="ECO:0007669"/>
    <property type="project" value="UniProtKB-UniRule"/>
</dbReference>
<dbReference type="UniPathway" id="UPA00061">
    <property type="reaction ID" value="UER00516"/>
</dbReference>
<dbReference type="Proteomes" id="UP000184241">
    <property type="component" value="Unassembled WGS sequence"/>
</dbReference>
<comment type="catalytic activity">
    <reaction evidence="10 11">
        <text>5,6-dimethylbenzimidazole + nicotinate beta-D-ribonucleotide = alpha-ribazole 5'-phosphate + nicotinate + H(+)</text>
        <dbReference type="Rhea" id="RHEA:11196"/>
        <dbReference type="ChEBI" id="CHEBI:15378"/>
        <dbReference type="ChEBI" id="CHEBI:15890"/>
        <dbReference type="ChEBI" id="CHEBI:32544"/>
        <dbReference type="ChEBI" id="CHEBI:57502"/>
        <dbReference type="ChEBI" id="CHEBI:57918"/>
        <dbReference type="EC" id="2.4.2.21"/>
    </reaction>
</comment>
<gene>
    <name evidence="11" type="primary">cobT</name>
    <name evidence="12" type="ORF">SAMN02745941_02971</name>
</gene>
<dbReference type="CDD" id="cd02439">
    <property type="entry name" value="DMB-PRT_CobT"/>
    <property type="match status" value="1"/>
</dbReference>
<keyword evidence="8 11" id="KW-0808">Transferase</keyword>
<dbReference type="PANTHER" id="PTHR43463">
    <property type="entry name" value="NICOTINATE-NUCLEOTIDE--DIMETHYLBENZIMIDAZOLE PHOSPHORIBOSYLTRANSFERASE"/>
    <property type="match status" value="1"/>
</dbReference>
<comment type="function">
    <text evidence="1 11">Catalyzes the synthesis of alpha-ribazole-5'-phosphate from nicotinate mononucleotide (NAMN) and 5,6-dimethylbenzimidazole (DMB).</text>
</comment>
<dbReference type="AlphaFoldDB" id="A0A1M5ZIQ3"/>
<dbReference type="GO" id="GO:0009236">
    <property type="term" value="P:cobalamin biosynthetic process"/>
    <property type="evidence" value="ECO:0007669"/>
    <property type="project" value="UniProtKB-UniRule"/>
</dbReference>
<evidence type="ECO:0000313" key="12">
    <source>
        <dbReference type="EMBL" id="SHI23999.1"/>
    </source>
</evidence>
<evidence type="ECO:0000256" key="1">
    <source>
        <dbReference type="ARBA" id="ARBA00002197"/>
    </source>
</evidence>
<dbReference type="HAMAP" id="MF_00230">
    <property type="entry name" value="CobT"/>
    <property type="match status" value="1"/>
</dbReference>
<evidence type="ECO:0000256" key="6">
    <source>
        <dbReference type="ARBA" id="ARBA00022573"/>
    </source>
</evidence>
<evidence type="ECO:0000256" key="2">
    <source>
        <dbReference type="ARBA" id="ARBA00005049"/>
    </source>
</evidence>
<dbReference type="EMBL" id="FQXU01000009">
    <property type="protein sequence ID" value="SHI23999.1"/>
    <property type="molecule type" value="Genomic_DNA"/>
</dbReference>